<keyword evidence="1" id="KW-1133">Transmembrane helix</keyword>
<accession>A0ABS6BXP2</accession>
<dbReference type="Proteomes" id="UP000776252">
    <property type="component" value="Unassembled WGS sequence"/>
</dbReference>
<dbReference type="RefSeq" id="WP_216151178.1">
    <property type="nucleotide sequence ID" value="NZ_JAHLDV010000060.1"/>
</dbReference>
<evidence type="ECO:0000256" key="1">
    <source>
        <dbReference type="SAM" id="Phobius"/>
    </source>
</evidence>
<evidence type="ECO:0008006" key="4">
    <source>
        <dbReference type="Google" id="ProtNLM"/>
    </source>
</evidence>
<proteinExistence type="predicted"/>
<dbReference type="EMBL" id="JAHLDV010000060">
    <property type="protein sequence ID" value="MBU3161364.1"/>
    <property type="molecule type" value="Genomic_DNA"/>
</dbReference>
<protein>
    <recommendedName>
        <fullName evidence="4">Carboxymuconolactone decarboxylase</fullName>
    </recommendedName>
</protein>
<comment type="caution">
    <text evidence="2">The sequence shown here is derived from an EMBL/GenBank/DDBJ whole genome shotgun (WGS) entry which is preliminary data.</text>
</comment>
<organism evidence="2 3">
    <name type="scientific">Clostridium frigoris</name>
    <dbReference type="NCBI Taxonomy" id="205327"/>
    <lineage>
        <taxon>Bacteria</taxon>
        <taxon>Bacillati</taxon>
        <taxon>Bacillota</taxon>
        <taxon>Clostridia</taxon>
        <taxon>Eubacteriales</taxon>
        <taxon>Clostridiaceae</taxon>
        <taxon>Clostridium</taxon>
    </lineage>
</organism>
<feature type="transmembrane region" description="Helical" evidence="1">
    <location>
        <begin position="6"/>
        <end position="26"/>
    </location>
</feature>
<keyword evidence="1" id="KW-0472">Membrane</keyword>
<reference evidence="2 3" key="1">
    <citation type="submission" date="2021-06" db="EMBL/GenBank/DDBJ databases">
        <title>Clostridia strains as spoilage organisms.</title>
        <authorList>
            <person name="Wambui J."/>
            <person name="Stephan R."/>
            <person name="Stevens M.J.A."/>
        </authorList>
    </citation>
    <scope>NUCLEOTIDE SEQUENCE [LARGE SCALE GENOMIC DNA]</scope>
    <source>
        <strain evidence="2 3">DSM 14204</strain>
    </source>
</reference>
<gene>
    <name evidence="2" type="ORF">KPL37_16775</name>
</gene>
<name>A0ABS6BXP2_9CLOT</name>
<keyword evidence="1" id="KW-0812">Transmembrane</keyword>
<evidence type="ECO:0000313" key="2">
    <source>
        <dbReference type="EMBL" id="MBU3161364.1"/>
    </source>
</evidence>
<keyword evidence="3" id="KW-1185">Reference proteome</keyword>
<evidence type="ECO:0000313" key="3">
    <source>
        <dbReference type="Proteomes" id="UP000776252"/>
    </source>
</evidence>
<sequence>MSINLTTIVFTIINFAILIAIIMGIYKSIQVFTKYINRNKEMEEKIDIILNKLENKKDN</sequence>